<dbReference type="Proteomes" id="UP000310997">
    <property type="component" value="Unassembled WGS sequence"/>
</dbReference>
<dbReference type="GeneID" id="45219003"/>
<dbReference type="EMBL" id="CABDLL010000018">
    <property type="protein sequence ID" value="VTE42048.1"/>
    <property type="molecule type" value="Genomic_DNA"/>
</dbReference>
<evidence type="ECO:0000313" key="2">
    <source>
        <dbReference type="EMBL" id="VNB62398.1"/>
    </source>
</evidence>
<evidence type="ECO:0000313" key="1">
    <source>
        <dbReference type="EMBL" id="VKB47783.1"/>
    </source>
</evidence>
<dbReference type="RefSeq" id="WP_000088810.1">
    <property type="nucleotide sequence ID" value="NZ_CDQB01000025.1"/>
</dbReference>
<evidence type="ECO:0000313" key="5">
    <source>
        <dbReference type="Proteomes" id="UP000310997"/>
    </source>
</evidence>
<dbReference type="EMBL" id="CAASIK010000012">
    <property type="protein sequence ID" value="VNB62398.1"/>
    <property type="molecule type" value="Genomic_DNA"/>
</dbReference>
<dbReference type="Proteomes" id="UP000310822">
    <property type="component" value="Unassembled WGS sequence"/>
</dbReference>
<gene>
    <name evidence="2" type="ORF">SAMEA2783718_01725</name>
    <name evidence="1" type="ORF">SAMEA3353631_00210</name>
    <name evidence="3" type="ORF">SAMEA4038883_02078</name>
</gene>
<protein>
    <submittedName>
        <fullName evidence="1">Uncharacterized protein</fullName>
    </submittedName>
</protein>
<dbReference type="AlphaFoldDB" id="A0A0T8V5G7"/>
<proteinExistence type="predicted"/>
<dbReference type="Proteomes" id="UP000358702">
    <property type="component" value="Unassembled WGS sequence"/>
</dbReference>
<evidence type="ECO:0000313" key="4">
    <source>
        <dbReference type="Proteomes" id="UP000310822"/>
    </source>
</evidence>
<evidence type="ECO:0000313" key="6">
    <source>
        <dbReference type="Proteomes" id="UP000358702"/>
    </source>
</evidence>
<name>A0A0T8V5G7_STREE</name>
<sequence length="72" mass="8294">MSRLQPRPQKNYPNYNWDDLDRFIQDILSDPSFKVCCVDPALYAIPKDEIIAECISAGYTVEEREDGILNIS</sequence>
<accession>A0A0T8V5G7</accession>
<reference evidence="4 5" key="1">
    <citation type="submission" date="2019-04" db="EMBL/GenBank/DDBJ databases">
        <authorList>
            <consortium name="Pathogen Informatics"/>
        </authorList>
    </citation>
    <scope>NUCLEOTIDE SEQUENCE [LARGE SCALE GENOMIC DNA]</scope>
    <source>
        <strain evidence="1 6">GPSC21</strain>
        <strain evidence="2 4">GPSC54</strain>
        <strain evidence="3 5">GPSC559</strain>
    </source>
</reference>
<evidence type="ECO:0000313" key="3">
    <source>
        <dbReference type="EMBL" id="VTE42048.1"/>
    </source>
</evidence>
<dbReference type="EMBL" id="CAANCB010000001">
    <property type="protein sequence ID" value="VKB47783.1"/>
    <property type="molecule type" value="Genomic_DNA"/>
</dbReference>
<organism evidence="1 6">
    <name type="scientific">Streptococcus pneumoniae</name>
    <dbReference type="NCBI Taxonomy" id="1313"/>
    <lineage>
        <taxon>Bacteria</taxon>
        <taxon>Bacillati</taxon>
        <taxon>Bacillota</taxon>
        <taxon>Bacilli</taxon>
        <taxon>Lactobacillales</taxon>
        <taxon>Streptococcaceae</taxon>
        <taxon>Streptococcus</taxon>
    </lineage>
</organism>